<dbReference type="Proteomes" id="UP000278488">
    <property type="component" value="Segment"/>
</dbReference>
<keyword evidence="2" id="KW-1185">Reference proteome</keyword>
<dbReference type="Pfam" id="PF06069">
    <property type="entry name" value="PerC"/>
    <property type="match status" value="1"/>
</dbReference>
<evidence type="ECO:0000313" key="1">
    <source>
        <dbReference type="EMBL" id="AYP69345.1"/>
    </source>
</evidence>
<dbReference type="InterPro" id="IPR024684">
    <property type="entry name" value="Tscrpt_act_PerC/SfV_Orf40"/>
</dbReference>
<name>A0A3G3BYP6_9CAUD</name>
<sequence length="80" mass="9346">MVNDPIALSLEKRKLWRRAATRWTDLLTSRDLTTSEMEWVLARKEYCLRKVQRTEQGSDASGLRGKDTFILSGYRTKLIN</sequence>
<dbReference type="EMBL" id="MH899585">
    <property type="protein sequence ID" value="AYP69345.1"/>
    <property type="molecule type" value="Genomic_DNA"/>
</dbReference>
<gene>
    <name evidence="1" type="ORF">Pylas_097</name>
</gene>
<organism evidence="1 2">
    <name type="scientific">Klebsiella phage Pylas</name>
    <dbReference type="NCBI Taxonomy" id="2419682"/>
    <lineage>
        <taxon>Viruses</taxon>
        <taxon>Duplodnaviria</taxon>
        <taxon>Heunggongvirae</taxon>
        <taxon>Uroviricota</taxon>
        <taxon>Caudoviricetes</taxon>
        <taxon>Schitoviridae</taxon>
        <taxon>Humphriesvirinae</taxon>
        <taxon>Pylasvirus</taxon>
        <taxon>Pylasvirus pylas</taxon>
    </lineage>
</organism>
<accession>A0A3G3BYP6</accession>
<protein>
    <submittedName>
        <fullName evidence="1">Transcriptional regulator</fullName>
    </submittedName>
</protein>
<reference evidence="2" key="1">
    <citation type="submission" date="2018-09" db="EMBL/GenBank/DDBJ databases">
        <title>Complete genome of Klebsiella pneumoniae phage Pylas.</title>
        <authorList>
            <person name="Powell J.E."/>
            <person name="Lessor L."/>
            <person name="O'Leary C.J."/>
            <person name="Liu M."/>
        </authorList>
    </citation>
    <scope>NUCLEOTIDE SEQUENCE [LARGE SCALE GENOMIC DNA]</scope>
</reference>
<proteinExistence type="predicted"/>
<evidence type="ECO:0000313" key="2">
    <source>
        <dbReference type="Proteomes" id="UP000278488"/>
    </source>
</evidence>